<protein>
    <recommendedName>
        <fullName evidence="5">5-formyltetrahydrofolate cyclo-ligase</fullName>
        <ecNumber evidence="5">6.3.3.2</ecNumber>
    </recommendedName>
</protein>
<dbReference type="OrthoDB" id="9801938at2"/>
<evidence type="ECO:0000313" key="8">
    <source>
        <dbReference type="Proteomes" id="UP000005710"/>
    </source>
</evidence>
<dbReference type="RefSeq" id="WP_006903942.1">
    <property type="nucleotide sequence ID" value="NZ_JH976535.1"/>
</dbReference>
<comment type="catalytic activity">
    <reaction evidence="5">
        <text>(6S)-5-formyl-5,6,7,8-tetrahydrofolate + ATP = (6R)-5,10-methenyltetrahydrofolate + ADP + phosphate</text>
        <dbReference type="Rhea" id="RHEA:10488"/>
        <dbReference type="ChEBI" id="CHEBI:30616"/>
        <dbReference type="ChEBI" id="CHEBI:43474"/>
        <dbReference type="ChEBI" id="CHEBI:57455"/>
        <dbReference type="ChEBI" id="CHEBI:57457"/>
        <dbReference type="ChEBI" id="CHEBI:456216"/>
        <dbReference type="EC" id="6.3.3.2"/>
    </reaction>
</comment>
<accession>K6Q3P2</accession>
<dbReference type="GO" id="GO:0009396">
    <property type="term" value="P:folic acid-containing compound biosynthetic process"/>
    <property type="evidence" value="ECO:0007669"/>
    <property type="project" value="TreeGrafter"/>
</dbReference>
<dbReference type="GO" id="GO:0035999">
    <property type="term" value="P:tetrahydrofolate interconversion"/>
    <property type="evidence" value="ECO:0007669"/>
    <property type="project" value="TreeGrafter"/>
</dbReference>
<dbReference type="GO" id="GO:0046872">
    <property type="term" value="F:metal ion binding"/>
    <property type="evidence" value="ECO:0007669"/>
    <property type="project" value="UniProtKB-KW"/>
</dbReference>
<dbReference type="InterPro" id="IPR037171">
    <property type="entry name" value="NagB/RpiA_transferase-like"/>
</dbReference>
<gene>
    <name evidence="7" type="ORF">ThesuDRAFT_01670</name>
</gene>
<feature type="binding site" evidence="4">
    <location>
        <position position="100"/>
    </location>
    <ligand>
        <name>substrate</name>
    </ligand>
</feature>
<reference evidence="7" key="2">
    <citation type="submission" date="2012-10" db="EMBL/GenBank/DDBJ databases">
        <title>Improved high-quality draft of Thermaerobacter subterraneus C21, DSM 13965.</title>
        <authorList>
            <consortium name="DOE Joint Genome Institute"/>
            <person name="Eisen J."/>
            <person name="Huntemann M."/>
            <person name="Wei C.-L."/>
            <person name="Han J."/>
            <person name="Detter J.C."/>
            <person name="Han C."/>
            <person name="Tapia R."/>
            <person name="Chen A."/>
            <person name="Kyrpides N."/>
            <person name="Mavromatis K."/>
            <person name="Markowitz V."/>
            <person name="Szeto E."/>
            <person name="Ivanova N."/>
            <person name="Mikhailova N."/>
            <person name="Ovchinnikova G."/>
            <person name="Pagani I."/>
            <person name="Pati A."/>
            <person name="Goodwin L."/>
            <person name="Nordberg H.P."/>
            <person name="Cantor M.N."/>
            <person name="Hua S.X."/>
            <person name="Woyke T."/>
            <person name="Eisen J."/>
            <person name="Klenk H.-P."/>
        </authorList>
    </citation>
    <scope>NUCLEOTIDE SEQUENCE [LARGE SCALE GENOMIC DNA]</scope>
    <source>
        <strain evidence="7">DSM 13965</strain>
    </source>
</reference>
<evidence type="ECO:0000256" key="4">
    <source>
        <dbReference type="PIRSR" id="PIRSR006806-1"/>
    </source>
</evidence>
<evidence type="ECO:0000256" key="2">
    <source>
        <dbReference type="ARBA" id="ARBA00022741"/>
    </source>
</evidence>
<feature type="binding site" evidence="4">
    <location>
        <begin position="178"/>
        <end position="186"/>
    </location>
    <ligand>
        <name>ATP</name>
        <dbReference type="ChEBI" id="CHEBI:30616"/>
    </ligand>
</feature>
<name>K6Q3P2_9FIRM</name>
<keyword evidence="8" id="KW-1185">Reference proteome</keyword>
<dbReference type="NCBIfam" id="TIGR02727">
    <property type="entry name" value="MTHFS_bact"/>
    <property type="match status" value="1"/>
</dbReference>
<dbReference type="Proteomes" id="UP000005710">
    <property type="component" value="Unassembled WGS sequence"/>
</dbReference>
<organism evidence="7 8">
    <name type="scientific">Thermaerobacter subterraneus DSM 13965</name>
    <dbReference type="NCBI Taxonomy" id="867903"/>
    <lineage>
        <taxon>Bacteria</taxon>
        <taxon>Bacillati</taxon>
        <taxon>Bacillota</taxon>
        <taxon>Clostridia</taxon>
        <taxon>Eubacteriales</taxon>
        <taxon>Clostridiales Family XVII. Incertae Sedis</taxon>
        <taxon>Thermaerobacter</taxon>
    </lineage>
</organism>
<reference evidence="7" key="1">
    <citation type="submission" date="2010-10" db="EMBL/GenBank/DDBJ databases">
        <authorList>
            <consortium name="US DOE Joint Genome Institute (JGI-PGF)"/>
            <person name="Lucas S."/>
            <person name="Copeland A."/>
            <person name="Lapidus A."/>
            <person name="Bruce D."/>
            <person name="Goodwin L."/>
            <person name="Pitluck S."/>
            <person name="Kyrpides N."/>
            <person name="Mavromatis K."/>
            <person name="Detter J.C."/>
            <person name="Han C."/>
            <person name="Land M."/>
            <person name="Hauser L."/>
            <person name="Markowitz V."/>
            <person name="Cheng J.-F."/>
            <person name="Hugenholtz P."/>
            <person name="Woyke T."/>
            <person name="Wu D."/>
            <person name="Pukall R."/>
            <person name="Wahrenburg C."/>
            <person name="Brambilla E."/>
            <person name="Klenk H.-P."/>
            <person name="Eisen J.A."/>
        </authorList>
    </citation>
    <scope>NUCLEOTIDE SEQUENCE [LARGE SCALE GENOMIC DNA]</scope>
    <source>
        <strain evidence="7">DSM 13965</strain>
    </source>
</reference>
<comment type="caution">
    <text evidence="7">The sequence shown here is derived from an EMBL/GenBank/DDBJ whole genome shotgun (WGS) entry which is preliminary data.</text>
</comment>
<dbReference type="GO" id="GO:0005524">
    <property type="term" value="F:ATP binding"/>
    <property type="evidence" value="ECO:0007669"/>
    <property type="project" value="UniProtKB-KW"/>
</dbReference>
<keyword evidence="2 4" id="KW-0547">Nucleotide-binding</keyword>
<dbReference type="Gene3D" id="3.40.50.10420">
    <property type="entry name" value="NagB/RpiA/CoA transferase-like"/>
    <property type="match status" value="1"/>
</dbReference>
<evidence type="ECO:0000256" key="6">
    <source>
        <dbReference type="SAM" id="MobiDB-lite"/>
    </source>
</evidence>
<dbReference type="EC" id="6.3.3.2" evidence="5"/>
<comment type="similarity">
    <text evidence="1 5">Belongs to the 5-formyltetrahydrofolate cyclo-ligase family.</text>
</comment>
<dbReference type="InterPro" id="IPR002698">
    <property type="entry name" value="FTHF_cligase"/>
</dbReference>
<dbReference type="InterPro" id="IPR024185">
    <property type="entry name" value="FTHF_cligase-like_sf"/>
</dbReference>
<feature type="region of interest" description="Disordered" evidence="6">
    <location>
        <begin position="1"/>
        <end position="33"/>
    </location>
</feature>
<dbReference type="HOGENOM" id="CLU_066245_1_1_9"/>
<evidence type="ECO:0000313" key="7">
    <source>
        <dbReference type="EMBL" id="EKP95908.1"/>
    </source>
</evidence>
<dbReference type="STRING" id="867903.ThesuDRAFT_01670"/>
<dbReference type="GO" id="GO:0030272">
    <property type="term" value="F:5-formyltetrahydrofolate cyclo-ligase activity"/>
    <property type="evidence" value="ECO:0007669"/>
    <property type="project" value="UniProtKB-EC"/>
</dbReference>
<dbReference type="eggNOG" id="COG0212">
    <property type="taxonomic scope" value="Bacteria"/>
</dbReference>
<proteinExistence type="inferred from homology"/>
<dbReference type="SUPFAM" id="SSF100950">
    <property type="entry name" value="NagB/RpiA/CoA transferase-like"/>
    <property type="match status" value="1"/>
</dbReference>
<evidence type="ECO:0000256" key="5">
    <source>
        <dbReference type="RuleBase" id="RU361279"/>
    </source>
</evidence>
<keyword evidence="5" id="KW-0460">Magnesium</keyword>
<keyword evidence="3 4" id="KW-0067">ATP-binding</keyword>
<evidence type="ECO:0000256" key="3">
    <source>
        <dbReference type="ARBA" id="ARBA00022840"/>
    </source>
</evidence>
<sequence>MASASQAGPRELAPGAGAGSPGPEAAQSPWDGGKEAWRRRLREAWRAWSRTERGPVSAAICTRLQALLLGQEPWPAAGAGGALRRPALAALMLYAPLATEVDVTPLLTWARRQGLAVLLPRVDPARQVMEARQVSSWDDTEVGPWGLRQPRARCPAQPVDGSTLIVVPGLGFDRQGWRLGRGGGFYDRFLDRHPAAWRAGVVPSAMLLASVPRDEHDRRMDLVVSEAGVLGPWWGIR</sequence>
<dbReference type="Pfam" id="PF01812">
    <property type="entry name" value="5-FTHF_cyc-lig"/>
    <property type="match status" value="1"/>
</dbReference>
<dbReference type="PANTHER" id="PTHR23407:SF1">
    <property type="entry name" value="5-FORMYLTETRAHYDROFOLATE CYCLO-LIGASE"/>
    <property type="match status" value="1"/>
</dbReference>
<dbReference type="AlphaFoldDB" id="K6Q3P2"/>
<evidence type="ECO:0000256" key="1">
    <source>
        <dbReference type="ARBA" id="ARBA00010638"/>
    </source>
</evidence>
<keyword evidence="5" id="KW-0479">Metal-binding</keyword>
<dbReference type="PANTHER" id="PTHR23407">
    <property type="entry name" value="ATPASE INHIBITOR/5-FORMYLTETRAHYDROFOLATE CYCLO-LIGASE"/>
    <property type="match status" value="1"/>
</dbReference>
<comment type="cofactor">
    <cofactor evidence="5">
        <name>Mg(2+)</name>
        <dbReference type="ChEBI" id="CHEBI:18420"/>
    </cofactor>
</comment>
<dbReference type="EMBL" id="AENY02000002">
    <property type="protein sequence ID" value="EKP95908.1"/>
    <property type="molecule type" value="Genomic_DNA"/>
</dbReference>